<dbReference type="PROSITE" id="PS51257">
    <property type="entry name" value="PROKAR_LIPOPROTEIN"/>
    <property type="match status" value="1"/>
</dbReference>
<protein>
    <submittedName>
        <fullName evidence="1">Uncharacterized protein</fullName>
    </submittedName>
</protein>
<dbReference type="AlphaFoldDB" id="A0A9D2L4N7"/>
<accession>A0A9D2L4N7</accession>
<sequence>MNRITHVLLYCILFLTACQSDPWEETSRRETSGIVFKLQYDGFDDATSRSSNIRLDAKYDRVEFCIVDAQGSTIEGIKSLYDPNSSEIKIEGLQEGSYTLSILGIIGDETRDGATISPIRNLDEVWLRFPSDIQKPLEAEYFYSRTPFTVVRRSDPSGDELISTTNDQIVQKRIIGRTDFSFDFNNPYVETALLTQNVTLESPLFLTEFSGSGQFSGASDGIDFTMDLGTRSSYLLLPSVEETPLSGEIELTTRNYRGFTIRRTYDFTLQEIRPNTIEHIHTQVEHPDDRSATLFITERSLEKAKPNYILQDDEPYSVYTDGSQRSFNTADPLQISISDDGLLHARFYSPRDLSDVLIQARIPSISEEFFDLAYFDRVPAFVDFYGDLPMATKTTVTRTESGKILEMEPVSLSELQDAEFRISSDDPFWKKLEAIEHGWTIGFALYGGDPELPDGGPVGNWMGIRPVHCREVVALFLNFTYMIDMPEHEEILRANADRLYGNGGVNDKVSVETVLRQMRQKRTLNVGLVYPGNGVIGLGGGSVFGAYQQAWFQHYFNSYSCEIMFHELGHVMGYSHSSSFTYGPWAQELMNHFYVDHIQEMPIDSPLYLNSAQNPNKY</sequence>
<name>A0A9D2L4N7_9BACT</name>
<gene>
    <name evidence="1" type="ORF">H9779_06565</name>
</gene>
<comment type="caution">
    <text evidence="1">The sequence shown here is derived from an EMBL/GenBank/DDBJ whole genome shotgun (WGS) entry which is preliminary data.</text>
</comment>
<dbReference type="EMBL" id="DWYR01000019">
    <property type="protein sequence ID" value="HJA99239.1"/>
    <property type="molecule type" value="Genomic_DNA"/>
</dbReference>
<evidence type="ECO:0000313" key="2">
    <source>
        <dbReference type="Proteomes" id="UP000824259"/>
    </source>
</evidence>
<dbReference type="SUPFAM" id="SSF55486">
    <property type="entry name" value="Metalloproteases ('zincins'), catalytic domain"/>
    <property type="match status" value="1"/>
</dbReference>
<evidence type="ECO:0000313" key="1">
    <source>
        <dbReference type="EMBL" id="HJA99239.1"/>
    </source>
</evidence>
<organism evidence="1 2">
    <name type="scientific">Candidatus Alistipes avicola</name>
    <dbReference type="NCBI Taxonomy" id="2838432"/>
    <lineage>
        <taxon>Bacteria</taxon>
        <taxon>Pseudomonadati</taxon>
        <taxon>Bacteroidota</taxon>
        <taxon>Bacteroidia</taxon>
        <taxon>Bacteroidales</taxon>
        <taxon>Rikenellaceae</taxon>
        <taxon>Alistipes</taxon>
    </lineage>
</organism>
<proteinExistence type="predicted"/>
<reference evidence="1" key="1">
    <citation type="journal article" date="2021" name="PeerJ">
        <title>Extensive microbial diversity within the chicken gut microbiome revealed by metagenomics and culture.</title>
        <authorList>
            <person name="Gilroy R."/>
            <person name="Ravi A."/>
            <person name="Getino M."/>
            <person name="Pursley I."/>
            <person name="Horton D.L."/>
            <person name="Alikhan N.F."/>
            <person name="Baker D."/>
            <person name="Gharbi K."/>
            <person name="Hall N."/>
            <person name="Watson M."/>
            <person name="Adriaenssens E.M."/>
            <person name="Foster-Nyarko E."/>
            <person name="Jarju S."/>
            <person name="Secka A."/>
            <person name="Antonio M."/>
            <person name="Oren A."/>
            <person name="Chaudhuri R.R."/>
            <person name="La Ragione R."/>
            <person name="Hildebrand F."/>
            <person name="Pallen M.J."/>
        </authorList>
    </citation>
    <scope>NUCLEOTIDE SEQUENCE</scope>
    <source>
        <strain evidence="1">CHK169-11906</strain>
    </source>
</reference>
<dbReference type="Proteomes" id="UP000824259">
    <property type="component" value="Unassembled WGS sequence"/>
</dbReference>
<reference evidence="1" key="2">
    <citation type="submission" date="2021-04" db="EMBL/GenBank/DDBJ databases">
        <authorList>
            <person name="Gilroy R."/>
        </authorList>
    </citation>
    <scope>NUCLEOTIDE SEQUENCE</scope>
    <source>
        <strain evidence="1">CHK169-11906</strain>
    </source>
</reference>